<gene>
    <name evidence="3" type="ORF">IW261DRAFT_1565636</name>
</gene>
<accession>A0AA39P5A2</accession>
<organism evidence="3 4">
    <name type="scientific">Armillaria novae-zelandiae</name>
    <dbReference type="NCBI Taxonomy" id="153914"/>
    <lineage>
        <taxon>Eukaryota</taxon>
        <taxon>Fungi</taxon>
        <taxon>Dikarya</taxon>
        <taxon>Basidiomycota</taxon>
        <taxon>Agaricomycotina</taxon>
        <taxon>Agaricomycetes</taxon>
        <taxon>Agaricomycetidae</taxon>
        <taxon>Agaricales</taxon>
        <taxon>Marasmiineae</taxon>
        <taxon>Physalacriaceae</taxon>
        <taxon>Armillaria</taxon>
    </lineage>
</organism>
<keyword evidence="1" id="KW-0732">Signal</keyword>
<feature type="chain" id="PRO_5041442967" description="NADH:flavin oxidoreductase/NADH oxidase N-terminal domain-containing protein" evidence="1">
    <location>
        <begin position="21"/>
        <end position="100"/>
    </location>
</feature>
<name>A0AA39P5A2_9AGAR</name>
<dbReference type="Pfam" id="PF00724">
    <property type="entry name" value="Oxidored_FMN"/>
    <property type="match status" value="1"/>
</dbReference>
<dbReference type="Gene3D" id="3.20.20.70">
    <property type="entry name" value="Aldolase class I"/>
    <property type="match status" value="1"/>
</dbReference>
<dbReference type="InterPro" id="IPR001155">
    <property type="entry name" value="OxRdtase_FMN_N"/>
</dbReference>
<feature type="signal peptide" evidence="1">
    <location>
        <begin position="1"/>
        <end position="20"/>
    </location>
</feature>
<feature type="domain" description="NADH:flavin oxidoreductase/NADH oxidase N-terminal" evidence="2">
    <location>
        <begin position="13"/>
        <end position="88"/>
    </location>
</feature>
<reference evidence="3" key="1">
    <citation type="submission" date="2023-06" db="EMBL/GenBank/DDBJ databases">
        <authorList>
            <consortium name="Lawrence Berkeley National Laboratory"/>
            <person name="Ahrendt S."/>
            <person name="Sahu N."/>
            <person name="Indic B."/>
            <person name="Wong-Bajracharya J."/>
            <person name="Merenyi Z."/>
            <person name="Ke H.-M."/>
            <person name="Monk M."/>
            <person name="Kocsube S."/>
            <person name="Drula E."/>
            <person name="Lipzen A."/>
            <person name="Balint B."/>
            <person name="Henrissat B."/>
            <person name="Andreopoulos B."/>
            <person name="Martin F.M."/>
            <person name="Harder C.B."/>
            <person name="Rigling D."/>
            <person name="Ford K.L."/>
            <person name="Foster G.D."/>
            <person name="Pangilinan J."/>
            <person name="Papanicolaou A."/>
            <person name="Barry K."/>
            <person name="LaButti K."/>
            <person name="Viragh M."/>
            <person name="Koriabine M."/>
            <person name="Yan M."/>
            <person name="Riley R."/>
            <person name="Champramary S."/>
            <person name="Plett K.L."/>
            <person name="Tsai I.J."/>
            <person name="Slot J."/>
            <person name="Sipos G."/>
            <person name="Plett J."/>
            <person name="Nagy L.G."/>
            <person name="Grigoriev I.V."/>
        </authorList>
    </citation>
    <scope>NUCLEOTIDE SEQUENCE</scope>
    <source>
        <strain evidence="3">ICMP 16352</strain>
    </source>
</reference>
<dbReference type="InterPro" id="IPR045247">
    <property type="entry name" value="Oye-like"/>
</dbReference>
<keyword evidence="4" id="KW-1185">Reference proteome</keyword>
<sequence>MNPIALAPLLLVVRDYYVQCTEVPGILLITEGTIVAPKASGIPSLPEIWTEEQITAWAEIINGGIHAQGSYIYMQIAAFGCQALPNYLKSCDPMFLHVGV</sequence>
<dbReference type="Proteomes" id="UP001175227">
    <property type="component" value="Unassembled WGS sequence"/>
</dbReference>
<evidence type="ECO:0000313" key="3">
    <source>
        <dbReference type="EMBL" id="KAK0477842.1"/>
    </source>
</evidence>
<dbReference type="EMBL" id="JAUEPR010000015">
    <property type="protein sequence ID" value="KAK0477842.1"/>
    <property type="molecule type" value="Genomic_DNA"/>
</dbReference>
<dbReference type="PANTHER" id="PTHR22893:SF91">
    <property type="entry name" value="NADPH DEHYDROGENASE 2-RELATED"/>
    <property type="match status" value="1"/>
</dbReference>
<dbReference type="SUPFAM" id="SSF51395">
    <property type="entry name" value="FMN-linked oxidoreductases"/>
    <property type="match status" value="1"/>
</dbReference>
<evidence type="ECO:0000313" key="4">
    <source>
        <dbReference type="Proteomes" id="UP001175227"/>
    </source>
</evidence>
<evidence type="ECO:0000256" key="1">
    <source>
        <dbReference type="SAM" id="SignalP"/>
    </source>
</evidence>
<dbReference type="GO" id="GO:0003959">
    <property type="term" value="F:NADPH dehydrogenase activity"/>
    <property type="evidence" value="ECO:0007669"/>
    <property type="project" value="TreeGrafter"/>
</dbReference>
<protein>
    <recommendedName>
        <fullName evidence="2">NADH:flavin oxidoreductase/NADH oxidase N-terminal domain-containing protein</fullName>
    </recommendedName>
</protein>
<dbReference type="PANTHER" id="PTHR22893">
    <property type="entry name" value="NADH OXIDOREDUCTASE-RELATED"/>
    <property type="match status" value="1"/>
</dbReference>
<dbReference type="GO" id="GO:0010181">
    <property type="term" value="F:FMN binding"/>
    <property type="evidence" value="ECO:0007669"/>
    <property type="project" value="InterPro"/>
</dbReference>
<dbReference type="AlphaFoldDB" id="A0AA39P5A2"/>
<proteinExistence type="predicted"/>
<comment type="caution">
    <text evidence="3">The sequence shown here is derived from an EMBL/GenBank/DDBJ whole genome shotgun (WGS) entry which is preliminary data.</text>
</comment>
<dbReference type="InterPro" id="IPR013785">
    <property type="entry name" value="Aldolase_TIM"/>
</dbReference>
<evidence type="ECO:0000259" key="2">
    <source>
        <dbReference type="Pfam" id="PF00724"/>
    </source>
</evidence>